<comment type="caution">
    <text evidence="1">The sequence shown here is derived from an EMBL/GenBank/DDBJ whole genome shotgun (WGS) entry which is preliminary data.</text>
</comment>
<accession>A0A9W4T7Q1</accession>
<organism evidence="1 2">
    <name type="scientific">Funneliformis geosporum</name>
    <dbReference type="NCBI Taxonomy" id="1117311"/>
    <lineage>
        <taxon>Eukaryota</taxon>
        <taxon>Fungi</taxon>
        <taxon>Fungi incertae sedis</taxon>
        <taxon>Mucoromycota</taxon>
        <taxon>Glomeromycotina</taxon>
        <taxon>Glomeromycetes</taxon>
        <taxon>Glomerales</taxon>
        <taxon>Glomeraceae</taxon>
        <taxon>Funneliformis</taxon>
    </lineage>
</organism>
<dbReference type="Proteomes" id="UP001153678">
    <property type="component" value="Unassembled WGS sequence"/>
</dbReference>
<protein>
    <submittedName>
        <fullName evidence="1">7426_t:CDS:1</fullName>
    </submittedName>
</protein>
<dbReference type="AlphaFoldDB" id="A0A9W4T7Q1"/>
<evidence type="ECO:0000313" key="2">
    <source>
        <dbReference type="Proteomes" id="UP001153678"/>
    </source>
</evidence>
<dbReference type="OrthoDB" id="2423204at2759"/>
<keyword evidence="2" id="KW-1185">Reference proteome</keyword>
<gene>
    <name evidence="1" type="ORF">FWILDA_LOCUS17156</name>
</gene>
<reference evidence="1" key="1">
    <citation type="submission" date="2022-08" db="EMBL/GenBank/DDBJ databases">
        <authorList>
            <person name="Kallberg Y."/>
            <person name="Tangrot J."/>
            <person name="Rosling A."/>
        </authorList>
    </citation>
    <scope>NUCLEOTIDE SEQUENCE</scope>
    <source>
        <strain evidence="1">Wild A</strain>
    </source>
</reference>
<evidence type="ECO:0000313" key="1">
    <source>
        <dbReference type="EMBL" id="CAI2195594.1"/>
    </source>
</evidence>
<dbReference type="EMBL" id="CAMKVN010012690">
    <property type="protein sequence ID" value="CAI2195594.1"/>
    <property type="molecule type" value="Genomic_DNA"/>
</dbReference>
<sequence length="133" mass="15144">MSNVHKYFDRASEEWEIRDFLENCDMEPFKQKIDCYTKSLEEIANNEGGSREKRAQLLLNRYKKKASISDFLGRSVLFCVQVSSLPNTGSAGAWVMETTVKLQKVGTMKDLTARYIFINQQLPVRISAGLTGL</sequence>
<proteinExistence type="predicted"/>
<name>A0A9W4T7Q1_9GLOM</name>